<keyword evidence="4" id="KW-0964">Secreted</keyword>
<dbReference type="EMBL" id="JMIB01000040">
    <property type="protein sequence ID" value="KDM89930.1"/>
    <property type="molecule type" value="Genomic_DNA"/>
</dbReference>
<dbReference type="OrthoDB" id="9790048at2"/>
<evidence type="ECO:0000256" key="1">
    <source>
        <dbReference type="ARBA" id="ARBA00008725"/>
    </source>
</evidence>
<dbReference type="PANTHER" id="PTHR30570">
    <property type="entry name" value="PERIPLASMIC PHOSPHATE BINDING COMPONENT OF PHOSPHATE ABC TRANSPORTER"/>
    <property type="match status" value="1"/>
</dbReference>
<protein>
    <recommendedName>
        <fullName evidence="4">Phosphate-binding protein</fullName>
    </recommendedName>
</protein>
<keyword evidence="4" id="KW-0574">Periplasm</keyword>
<dbReference type="NCBIfam" id="TIGR02136">
    <property type="entry name" value="ptsS_2"/>
    <property type="match status" value="1"/>
</dbReference>
<dbReference type="GO" id="GO:0006817">
    <property type="term" value="P:phosphate ion transport"/>
    <property type="evidence" value="ECO:0007669"/>
    <property type="project" value="UniProtKB-UniRule"/>
</dbReference>
<dbReference type="Gene3D" id="3.40.190.10">
    <property type="entry name" value="Periplasmic binding protein-like II"/>
    <property type="match status" value="2"/>
</dbReference>
<evidence type="ECO:0000313" key="7">
    <source>
        <dbReference type="Proteomes" id="UP000027192"/>
    </source>
</evidence>
<dbReference type="RefSeq" id="WP_036756619.1">
    <property type="nucleotide sequence ID" value="NZ_JAGSGC010000007.1"/>
</dbReference>
<dbReference type="AlphaFoldDB" id="A0A066RHJ5"/>
<comment type="caution">
    <text evidence="6">The sequence shown here is derived from an EMBL/GenBank/DDBJ whole genome shotgun (WGS) entry which is preliminary data.</text>
</comment>
<dbReference type="InterPro" id="IPR024370">
    <property type="entry name" value="PBP_domain"/>
</dbReference>
<evidence type="ECO:0000259" key="5">
    <source>
        <dbReference type="Pfam" id="PF12849"/>
    </source>
</evidence>
<keyword evidence="2 4" id="KW-0813">Transport</keyword>
<dbReference type="CDD" id="cd13653">
    <property type="entry name" value="PBP2_phosphate_like_1"/>
    <property type="match status" value="1"/>
</dbReference>
<feature type="signal peptide" evidence="4">
    <location>
        <begin position="1"/>
        <end position="21"/>
    </location>
</feature>
<comment type="similarity">
    <text evidence="1 4">Belongs to the PstS family.</text>
</comment>
<evidence type="ECO:0000256" key="4">
    <source>
        <dbReference type="RuleBase" id="RU367119"/>
    </source>
</evidence>
<keyword evidence="4" id="KW-0592">Phosphate transport</keyword>
<keyword evidence="3 4" id="KW-0732">Signal</keyword>
<dbReference type="Proteomes" id="UP000027192">
    <property type="component" value="Unassembled WGS sequence"/>
</dbReference>
<dbReference type="GO" id="GO:0042597">
    <property type="term" value="C:periplasmic space"/>
    <property type="evidence" value="ECO:0007669"/>
    <property type="project" value="UniProtKB-SubCell"/>
</dbReference>
<feature type="domain" description="PBP" evidence="5">
    <location>
        <begin position="19"/>
        <end position="257"/>
    </location>
</feature>
<reference evidence="6 7" key="1">
    <citation type="submission" date="2014-04" db="EMBL/GenBank/DDBJ databases">
        <title>Draft genome sequence of Photobacterium halotolerans S2753: a solonamide, ngercheumicin and holomycin producer.</title>
        <authorList>
            <person name="Machado H.R."/>
            <person name="Gram L."/>
        </authorList>
    </citation>
    <scope>NUCLEOTIDE SEQUENCE [LARGE SCALE GENOMIC DNA]</scope>
    <source>
        <strain evidence="6 7">S2753</strain>
    </source>
</reference>
<evidence type="ECO:0000313" key="6">
    <source>
        <dbReference type="EMBL" id="KDM89930.1"/>
    </source>
</evidence>
<dbReference type="GO" id="GO:0007155">
    <property type="term" value="P:cell adhesion"/>
    <property type="evidence" value="ECO:0007669"/>
    <property type="project" value="UniProtKB-UniRule"/>
</dbReference>
<comment type="function">
    <text evidence="4">Involved in the system for phosphate transport across the cytoplasmic membrane.</text>
</comment>
<dbReference type="InterPro" id="IPR050811">
    <property type="entry name" value="Phosphate_ABC_transporter"/>
</dbReference>
<feature type="chain" id="PRO_5027155339" description="Phosphate-binding protein" evidence="4">
    <location>
        <begin position="22"/>
        <end position="272"/>
    </location>
</feature>
<sequence>MLYRLASLLAFITLLPMQAQAKTITVSGSTSVSHVLEVLAETYQTQHPDTQIAVQGTGSSAGIAAVKQNASELGMSSRFLEDDEIRPDVESTIIAHDGIALVVNKANPVNTLTKAQVIAIYQGKITNWKEVGGPDLPIAVVSRENASGSRFSFEDFMGLTRNIGDKKVSDINAKVLVVNTNGMVKSLIARNRHALGYLSLGSLDDSVKALSYEGITPTLTHLESGEYQISRPFIMLYKNAKITSEGRDFLDFVLSKEGQSLLHERGYIPVRH</sequence>
<evidence type="ECO:0000256" key="3">
    <source>
        <dbReference type="ARBA" id="ARBA00022729"/>
    </source>
</evidence>
<evidence type="ECO:0000256" key="2">
    <source>
        <dbReference type="ARBA" id="ARBA00022448"/>
    </source>
</evidence>
<name>A0A066RHJ5_9GAMM</name>
<dbReference type="SUPFAM" id="SSF53850">
    <property type="entry name" value="Periplasmic binding protein-like II"/>
    <property type="match status" value="1"/>
</dbReference>
<accession>A0A066RHJ5</accession>
<dbReference type="Pfam" id="PF12849">
    <property type="entry name" value="PBP_like_2"/>
    <property type="match status" value="1"/>
</dbReference>
<dbReference type="PANTHER" id="PTHR30570:SF1">
    <property type="entry name" value="PHOSPHATE-BINDING PROTEIN PSTS"/>
    <property type="match status" value="1"/>
</dbReference>
<keyword evidence="7" id="KW-1185">Reference proteome</keyword>
<dbReference type="InterPro" id="IPR011862">
    <property type="entry name" value="Phos-bd"/>
</dbReference>
<dbReference type="GO" id="GO:0042301">
    <property type="term" value="F:phosphate ion binding"/>
    <property type="evidence" value="ECO:0007669"/>
    <property type="project" value="UniProtKB-UniRule"/>
</dbReference>
<comment type="subcellular location">
    <subcellularLocation>
        <location evidence="4">Periplasm</location>
    </subcellularLocation>
    <subcellularLocation>
        <location evidence="4">Secreted</location>
    </subcellularLocation>
</comment>
<dbReference type="STRING" id="1654360.EA58_19945"/>
<dbReference type="GO" id="GO:0005576">
    <property type="term" value="C:extracellular region"/>
    <property type="evidence" value="ECO:0007669"/>
    <property type="project" value="UniProtKB-SubCell"/>
</dbReference>
<gene>
    <name evidence="6" type="ORF">EA58_19945</name>
</gene>
<organism evidence="6 7">
    <name type="scientific">Photobacterium galatheae</name>
    <dbReference type="NCBI Taxonomy" id="1654360"/>
    <lineage>
        <taxon>Bacteria</taxon>
        <taxon>Pseudomonadati</taxon>
        <taxon>Pseudomonadota</taxon>
        <taxon>Gammaproteobacteria</taxon>
        <taxon>Vibrionales</taxon>
        <taxon>Vibrionaceae</taxon>
        <taxon>Photobacterium</taxon>
    </lineage>
</organism>
<proteinExistence type="inferred from homology"/>